<dbReference type="HOGENOM" id="CLU_841083_0_0_0"/>
<keyword evidence="1" id="KW-0732">Signal</keyword>
<name>A4A125_9BACT</name>
<sequence length="330" mass="37383">MACRGIVLMLLLCCGWASPCWSQNVRSMEDMIPMQAESKLTFVNYDYQSLLVDHERNVPDFRPLIQLIQRFVAPESWETQGGKGRIFGVGGSLLVYQDSQAHLEISRFTQLLKFAQTKSLWYRGRMLGTQFSDFALEAFPYYQGDRSMPFALVYPIRDLPQQPLAFTTDRDPADRSPGYRTLAELLKTIPAADSWEEQGGVGSILHLPVANCLIIVQRDPQHRQIVEFLGALRTNRQGLGLFNSTETRIIEYALVDIDTGILSTEQLRDVAVRLQDELKNLQWAADDRFIIVDQKLAISQTIQGHAAVKAKFAKWGLRLMLELPTDATSD</sequence>
<proteinExistence type="predicted"/>
<feature type="signal peptide" evidence="1">
    <location>
        <begin position="1"/>
        <end position="22"/>
    </location>
</feature>
<feature type="chain" id="PRO_5002664261" evidence="1">
    <location>
        <begin position="23"/>
        <end position="330"/>
    </location>
</feature>
<gene>
    <name evidence="2" type="ORF">DSM3645_06479</name>
</gene>
<dbReference type="RefSeq" id="WP_002654890.1">
    <property type="nucleotide sequence ID" value="NZ_CH672377.1"/>
</dbReference>
<accession>A4A125</accession>
<dbReference type="STRING" id="314230.DSM3645_06479"/>
<dbReference type="EMBL" id="AANZ01000032">
    <property type="protein sequence ID" value="EAQ77485.1"/>
    <property type="molecule type" value="Genomic_DNA"/>
</dbReference>
<organism evidence="2 3">
    <name type="scientific">Blastopirellula marina DSM 3645</name>
    <dbReference type="NCBI Taxonomy" id="314230"/>
    <lineage>
        <taxon>Bacteria</taxon>
        <taxon>Pseudomonadati</taxon>
        <taxon>Planctomycetota</taxon>
        <taxon>Planctomycetia</taxon>
        <taxon>Pirellulales</taxon>
        <taxon>Pirellulaceae</taxon>
        <taxon>Blastopirellula</taxon>
    </lineage>
</organism>
<evidence type="ECO:0000313" key="3">
    <source>
        <dbReference type="Proteomes" id="UP000004358"/>
    </source>
</evidence>
<dbReference type="AlphaFoldDB" id="A4A125"/>
<evidence type="ECO:0000313" key="2">
    <source>
        <dbReference type="EMBL" id="EAQ77485.1"/>
    </source>
</evidence>
<dbReference type="OrthoDB" id="277172at2"/>
<dbReference type="Proteomes" id="UP000004358">
    <property type="component" value="Unassembled WGS sequence"/>
</dbReference>
<evidence type="ECO:0000256" key="1">
    <source>
        <dbReference type="SAM" id="SignalP"/>
    </source>
</evidence>
<comment type="caution">
    <text evidence="2">The sequence shown here is derived from an EMBL/GenBank/DDBJ whole genome shotgun (WGS) entry which is preliminary data.</text>
</comment>
<protein>
    <submittedName>
        <fullName evidence="2">Uncharacterized protein</fullName>
    </submittedName>
</protein>
<reference evidence="2 3" key="1">
    <citation type="submission" date="2006-02" db="EMBL/GenBank/DDBJ databases">
        <authorList>
            <person name="Amann R."/>
            <person name="Ferriera S."/>
            <person name="Johnson J."/>
            <person name="Kravitz S."/>
            <person name="Halpern A."/>
            <person name="Remington K."/>
            <person name="Beeson K."/>
            <person name="Tran B."/>
            <person name="Rogers Y.-H."/>
            <person name="Friedman R."/>
            <person name="Venter J.C."/>
        </authorList>
    </citation>
    <scope>NUCLEOTIDE SEQUENCE [LARGE SCALE GENOMIC DNA]</scope>
    <source>
        <strain evidence="2 3">DSM 3645</strain>
    </source>
</reference>